<dbReference type="OrthoDB" id="1757535at2"/>
<dbReference type="RefSeq" id="WP_072888823.1">
    <property type="nucleotide sequence ID" value="NZ_FRAE01000031.1"/>
</dbReference>
<dbReference type="EMBL" id="FRAE01000031">
    <property type="protein sequence ID" value="SHK06897.1"/>
    <property type="molecule type" value="Genomic_DNA"/>
</dbReference>
<reference evidence="2" key="1">
    <citation type="submission" date="2016-11" db="EMBL/GenBank/DDBJ databases">
        <authorList>
            <person name="Varghese N."/>
            <person name="Submissions S."/>
        </authorList>
    </citation>
    <scope>NUCLEOTIDE SEQUENCE [LARGE SCALE GENOMIC DNA]</scope>
    <source>
        <strain evidence="2">DSM 15518</strain>
    </source>
</reference>
<keyword evidence="2" id="KW-1185">Reference proteome</keyword>
<proteinExistence type="predicted"/>
<evidence type="ECO:0000313" key="2">
    <source>
        <dbReference type="Proteomes" id="UP000242497"/>
    </source>
</evidence>
<dbReference type="Proteomes" id="UP000242497">
    <property type="component" value="Unassembled WGS sequence"/>
</dbReference>
<protein>
    <submittedName>
        <fullName evidence="1">Uncharacterized protein</fullName>
    </submittedName>
</protein>
<organism evidence="1 2">
    <name type="scientific">Tepidibacter formicigenes DSM 15518</name>
    <dbReference type="NCBI Taxonomy" id="1123349"/>
    <lineage>
        <taxon>Bacteria</taxon>
        <taxon>Bacillati</taxon>
        <taxon>Bacillota</taxon>
        <taxon>Clostridia</taxon>
        <taxon>Peptostreptococcales</taxon>
        <taxon>Peptostreptococcaceae</taxon>
        <taxon>Tepidibacter</taxon>
    </lineage>
</organism>
<gene>
    <name evidence="1" type="ORF">SAMN02744037_01551</name>
</gene>
<accession>A0A1M6PG84</accession>
<evidence type="ECO:0000313" key="1">
    <source>
        <dbReference type="EMBL" id="SHK06897.1"/>
    </source>
</evidence>
<dbReference type="AlphaFoldDB" id="A0A1M6PG84"/>
<sequence>MNNLNNLLRLNKHFKIELIKEEKIVKIFYKGSIIGFVPFKNDSIEDNPNLIYNYITSLENVNLYIPKVYTRKK</sequence>
<name>A0A1M6PG84_9FIRM</name>